<sequence>MMTAGQERVIRQPPLPLGPYALLRVYWPLGQKRDGVILAAGGCEGHGTSPPSHQQATVPFTLNAESSVQAQPLSGACNKGPRGQN</sequence>
<comment type="caution">
    <text evidence="1">The sequence shown here is derived from an EMBL/GenBank/DDBJ whole genome shotgun (WGS) entry which is preliminary data.</text>
</comment>
<evidence type="ECO:0000313" key="1">
    <source>
        <dbReference type="EMBL" id="KAJ8350378.1"/>
    </source>
</evidence>
<reference evidence="1" key="1">
    <citation type="journal article" date="2023" name="Science">
        <title>Genome structures resolve the early diversification of teleost fishes.</title>
        <authorList>
            <person name="Parey E."/>
            <person name="Louis A."/>
            <person name="Montfort J."/>
            <person name="Bouchez O."/>
            <person name="Roques C."/>
            <person name="Iampietro C."/>
            <person name="Lluch J."/>
            <person name="Castinel A."/>
            <person name="Donnadieu C."/>
            <person name="Desvignes T."/>
            <person name="Floi Bucao C."/>
            <person name="Jouanno E."/>
            <person name="Wen M."/>
            <person name="Mejri S."/>
            <person name="Dirks R."/>
            <person name="Jansen H."/>
            <person name="Henkel C."/>
            <person name="Chen W.J."/>
            <person name="Zahm M."/>
            <person name="Cabau C."/>
            <person name="Klopp C."/>
            <person name="Thompson A.W."/>
            <person name="Robinson-Rechavi M."/>
            <person name="Braasch I."/>
            <person name="Lecointre G."/>
            <person name="Bobe J."/>
            <person name="Postlethwait J.H."/>
            <person name="Berthelot C."/>
            <person name="Roest Crollius H."/>
            <person name="Guiguen Y."/>
        </authorList>
    </citation>
    <scope>NUCLEOTIDE SEQUENCE</scope>
    <source>
        <strain evidence="1">WJC10195</strain>
    </source>
</reference>
<evidence type="ECO:0000313" key="2">
    <source>
        <dbReference type="Proteomes" id="UP001152622"/>
    </source>
</evidence>
<dbReference type="EMBL" id="JAINUF010000009">
    <property type="protein sequence ID" value="KAJ8350378.1"/>
    <property type="molecule type" value="Genomic_DNA"/>
</dbReference>
<name>A0A9Q1IRZ7_SYNKA</name>
<proteinExistence type="predicted"/>
<organism evidence="1 2">
    <name type="scientific">Synaphobranchus kaupii</name>
    <name type="common">Kaup's arrowtooth eel</name>
    <dbReference type="NCBI Taxonomy" id="118154"/>
    <lineage>
        <taxon>Eukaryota</taxon>
        <taxon>Metazoa</taxon>
        <taxon>Chordata</taxon>
        <taxon>Craniata</taxon>
        <taxon>Vertebrata</taxon>
        <taxon>Euteleostomi</taxon>
        <taxon>Actinopterygii</taxon>
        <taxon>Neopterygii</taxon>
        <taxon>Teleostei</taxon>
        <taxon>Anguilliformes</taxon>
        <taxon>Synaphobranchidae</taxon>
        <taxon>Synaphobranchus</taxon>
    </lineage>
</organism>
<accession>A0A9Q1IRZ7</accession>
<protein>
    <submittedName>
        <fullName evidence="1">Uncharacterized protein</fullName>
    </submittedName>
</protein>
<gene>
    <name evidence="1" type="ORF">SKAU_G00255080</name>
</gene>
<keyword evidence="2" id="KW-1185">Reference proteome</keyword>
<dbReference type="AlphaFoldDB" id="A0A9Q1IRZ7"/>
<dbReference type="Proteomes" id="UP001152622">
    <property type="component" value="Chromosome 9"/>
</dbReference>